<evidence type="ECO:0000313" key="7">
    <source>
        <dbReference type="EMBL" id="MBB5868353.1"/>
    </source>
</evidence>
<evidence type="ECO:0000313" key="8">
    <source>
        <dbReference type="Proteomes" id="UP000587527"/>
    </source>
</evidence>
<reference evidence="7 8" key="1">
    <citation type="submission" date="2020-08" db="EMBL/GenBank/DDBJ databases">
        <title>Sequencing the genomes of 1000 actinobacteria strains.</title>
        <authorList>
            <person name="Klenk H.-P."/>
        </authorList>
    </citation>
    <scope>NUCLEOTIDE SEQUENCE [LARGE SCALE GENOMIC DNA]</scope>
    <source>
        <strain evidence="7 8">DSM 45362</strain>
    </source>
</reference>
<dbReference type="Pfam" id="PF00550">
    <property type="entry name" value="PP-binding"/>
    <property type="match status" value="1"/>
</dbReference>
<evidence type="ECO:0000256" key="5">
    <source>
        <dbReference type="ARBA" id="ARBA00023194"/>
    </source>
</evidence>
<dbReference type="InterPro" id="IPR045851">
    <property type="entry name" value="AMP-bd_C_sf"/>
</dbReference>
<protein>
    <submittedName>
        <fullName evidence="7">Amino acid adenylation domain-containing protein/non-ribosomal peptide synthase protein (TIGR01720 family)</fullName>
    </submittedName>
</protein>
<dbReference type="Gene3D" id="3.30.559.10">
    <property type="entry name" value="Chloramphenicol acetyltransferase-like domain"/>
    <property type="match status" value="1"/>
</dbReference>
<dbReference type="InterPro" id="IPR029063">
    <property type="entry name" value="SAM-dependent_MTases_sf"/>
</dbReference>
<dbReference type="SUPFAM" id="SSF53335">
    <property type="entry name" value="S-adenosyl-L-methionine-dependent methyltransferases"/>
    <property type="match status" value="1"/>
</dbReference>
<dbReference type="SMART" id="SM00823">
    <property type="entry name" value="PKS_PP"/>
    <property type="match status" value="1"/>
</dbReference>
<dbReference type="Pfam" id="PF00501">
    <property type="entry name" value="AMP-binding"/>
    <property type="match status" value="1"/>
</dbReference>
<dbReference type="InterPro" id="IPR036736">
    <property type="entry name" value="ACP-like_sf"/>
</dbReference>
<keyword evidence="5" id="KW-0045">Antibiotic biosynthesis</keyword>
<dbReference type="InterPro" id="IPR001242">
    <property type="entry name" value="Condensation_dom"/>
</dbReference>
<dbReference type="GO" id="GO:0043041">
    <property type="term" value="P:amino acid activation for nonribosomal peptide biosynthetic process"/>
    <property type="evidence" value="ECO:0007669"/>
    <property type="project" value="TreeGrafter"/>
</dbReference>
<dbReference type="GO" id="GO:0005737">
    <property type="term" value="C:cytoplasm"/>
    <property type="evidence" value="ECO:0007669"/>
    <property type="project" value="TreeGrafter"/>
</dbReference>
<dbReference type="SUPFAM" id="SSF52777">
    <property type="entry name" value="CoA-dependent acyltransferases"/>
    <property type="match status" value="2"/>
</dbReference>
<dbReference type="InterPro" id="IPR013217">
    <property type="entry name" value="Methyltransf_12"/>
</dbReference>
<dbReference type="Gene3D" id="1.10.1200.10">
    <property type="entry name" value="ACP-like"/>
    <property type="match status" value="1"/>
</dbReference>
<dbReference type="GO" id="GO:0008610">
    <property type="term" value="P:lipid biosynthetic process"/>
    <property type="evidence" value="ECO:0007669"/>
    <property type="project" value="UniProtKB-ARBA"/>
</dbReference>
<accession>A0A841BN10</accession>
<gene>
    <name evidence="7" type="ORF">F4553_001732</name>
</gene>
<comment type="cofactor">
    <cofactor evidence="1">
        <name>pantetheine 4'-phosphate</name>
        <dbReference type="ChEBI" id="CHEBI:47942"/>
    </cofactor>
</comment>
<dbReference type="InterPro" id="IPR000873">
    <property type="entry name" value="AMP-dep_synth/lig_dom"/>
</dbReference>
<evidence type="ECO:0000256" key="2">
    <source>
        <dbReference type="ARBA" id="ARBA00022450"/>
    </source>
</evidence>
<dbReference type="FunFam" id="2.30.38.10:FF:000001">
    <property type="entry name" value="Non-ribosomal peptide synthetase PvdI"/>
    <property type="match status" value="1"/>
</dbReference>
<dbReference type="Gene3D" id="2.30.38.10">
    <property type="entry name" value="Luciferase, Domain 3"/>
    <property type="match status" value="1"/>
</dbReference>
<dbReference type="Gene3D" id="3.40.50.150">
    <property type="entry name" value="Vaccinia Virus protein VP39"/>
    <property type="match status" value="1"/>
</dbReference>
<evidence type="ECO:0000256" key="4">
    <source>
        <dbReference type="ARBA" id="ARBA00022737"/>
    </source>
</evidence>
<dbReference type="CDD" id="cd02440">
    <property type="entry name" value="AdoMet_MTases"/>
    <property type="match status" value="1"/>
</dbReference>
<sequence>MWTDRGDATSAMIASTTDERLVLATFPDLFAEQVRRDPDATALVFDDTRLTYAELDERANRLAHALRARGVGPERVVALGVPRSIDMIVAELAVLKAGGAYLPLDPDYPAERLAYMVGDARPVCLVTTSALAERLGADGVPTLLLDTDAAAAELAGVPISDVDRAGLGVLNAAYVIYTSGSTGRPKGVLLSHSGVAKLVATMRERFGPGPHRVLQFASPSFDVAFFDLCLSLLSGGRLVIVPAERRVPGPELTDYAVAHDVNFMILPPTLLAALPDECVLPTGVLLAGTERVSPELVARWAAGRRMFNAYGPTEVTVNSTLGECDPARQQPGSSVPIGIPDPATCAYVLDDALRPVPAGQPGELYLSGPGLARGYVGRPDLTAERFLADPFGAPGERMYRTGDLVVWRADGQLDFLGRVDDQVKVRGFRIELGEIESVLARHPAVGQVTVVVREDRPGDRRLAAYIVPAVEEPTPGRDERREHEQVAGWKGLHELLYQAGRGERFDENFTGWNSSYDGSPIPLAQMREWRDATVARIRELQPKRVLEIGVGSGLILSRVAPDCESYWGLDLSQEAIDALRGTVSRIDELAGRVELRAQPAHDVAGLPTGYFDTVVINSVAQYFPSADYLVDVVRRAVGLLAPGGRIFLGDIRNLRLLGCLRTAIEVGRQGADADPAAIRTAAERALGNEPELLLDPDFFAALPVEVDAIRGVDLRVKRAVYHNELSRYRYDVVLHTAASPVEEAAAELVWANDIADINALSGLLIGWRPARLRVVGVPNARLAADLPGGVDAPDPEEFRAMGERLGYQVIATWSAASTSGALDILFTAAGLDATGDYRPSAFLDTAVASANVPAVHRDPAGLVKALRTHAQQWLPDYMVPAAFVPLDKLPVLPSGKLDRAALPVPDLAVLAGGAAPRSPREELLCALFAEVLGVPGVGIEDDFFALGGDSIVSIQLVLRARQAGLVCSPRQVFEHRTVAELAAVVTVLDRGAVDAPDDGVGEIPFTPILRWLDECGGPIDGFSQSLLLTTPAGLCESDLVPLWQSIVDKHDLLRSRLVRATAGASGKLVVAPRGEVRTESWISRTDLAGLSVAKATLALDSAAEEAVRRLAPEAGVMAQLVWGDAGQSQPGWLLLVLHHAIVDGVSWRILPADLAAAWADLSEGRTPRLDRAGTSFRRWSHALVADAARAERAAELPLWTAALTGPDPALASRPLDHVADLATVRHHTVRLSADQTEPLLTTVPAAFHAGVNDVLLTALALAVAGWRRRHGLGDERSVLIALEGHGREEQVAANADLTRTLGWFTSVFPVRLDPGPIDAVEAFAGGPAAGQALKRVKEQLRALPDHGLGFGVLRYLDPASSAILSALPSPQISFNYLGRFTVADDLSSPWTAVPGAGVLAGGFDAAMPVAPYTVEINAYTQDVAGRPELGVTWAWPEALIGAEAIRDLAQGWFDALAALVTHVAAPHAGGHTPSDLTLALSQDEIDEFEAEWDLP</sequence>
<dbReference type="GO" id="GO:0003824">
    <property type="term" value="F:catalytic activity"/>
    <property type="evidence" value="ECO:0007669"/>
    <property type="project" value="InterPro"/>
</dbReference>
<keyword evidence="2" id="KW-0596">Phosphopantetheine</keyword>
<dbReference type="GO" id="GO:0009403">
    <property type="term" value="P:toxin biosynthetic process"/>
    <property type="evidence" value="ECO:0007669"/>
    <property type="project" value="UniProtKB-ARBA"/>
</dbReference>
<dbReference type="NCBIfam" id="TIGR01733">
    <property type="entry name" value="AA-adenyl-dom"/>
    <property type="match status" value="1"/>
</dbReference>
<evidence type="ECO:0000256" key="1">
    <source>
        <dbReference type="ARBA" id="ARBA00001957"/>
    </source>
</evidence>
<keyword evidence="3" id="KW-0597">Phosphoprotein</keyword>
<dbReference type="Pfam" id="PF08242">
    <property type="entry name" value="Methyltransf_12"/>
    <property type="match status" value="1"/>
</dbReference>
<dbReference type="InterPro" id="IPR020845">
    <property type="entry name" value="AMP-binding_CS"/>
</dbReference>
<dbReference type="Proteomes" id="UP000587527">
    <property type="component" value="Unassembled WGS sequence"/>
</dbReference>
<dbReference type="PROSITE" id="PS50075">
    <property type="entry name" value="CARRIER"/>
    <property type="match status" value="1"/>
</dbReference>
<dbReference type="SUPFAM" id="SSF47336">
    <property type="entry name" value="ACP-like"/>
    <property type="match status" value="1"/>
</dbReference>
<dbReference type="GO" id="GO:0017000">
    <property type="term" value="P:antibiotic biosynthetic process"/>
    <property type="evidence" value="ECO:0007669"/>
    <property type="project" value="UniProtKB-KW"/>
</dbReference>
<proteinExistence type="predicted"/>
<comment type="caution">
    <text evidence="7">The sequence shown here is derived from an EMBL/GenBank/DDBJ whole genome shotgun (WGS) entry which is preliminary data.</text>
</comment>
<evidence type="ECO:0000259" key="6">
    <source>
        <dbReference type="PROSITE" id="PS50075"/>
    </source>
</evidence>
<dbReference type="RefSeq" id="WP_184834225.1">
    <property type="nucleotide sequence ID" value="NZ_JACHMN010000002.1"/>
</dbReference>
<dbReference type="InterPro" id="IPR020806">
    <property type="entry name" value="PKS_PP-bd"/>
</dbReference>
<dbReference type="PROSITE" id="PS00455">
    <property type="entry name" value="AMP_BINDING"/>
    <property type="match status" value="1"/>
</dbReference>
<dbReference type="SUPFAM" id="SSF56801">
    <property type="entry name" value="Acetyl-CoA synthetase-like"/>
    <property type="match status" value="1"/>
</dbReference>
<evidence type="ECO:0000256" key="3">
    <source>
        <dbReference type="ARBA" id="ARBA00022553"/>
    </source>
</evidence>
<name>A0A841BN10_9ACTN</name>
<keyword evidence="8" id="KW-1185">Reference proteome</keyword>
<organism evidence="7 8">
    <name type="scientific">Allocatelliglobosispora scoriae</name>
    <dbReference type="NCBI Taxonomy" id="643052"/>
    <lineage>
        <taxon>Bacteria</taxon>
        <taxon>Bacillati</taxon>
        <taxon>Actinomycetota</taxon>
        <taxon>Actinomycetes</taxon>
        <taxon>Micromonosporales</taxon>
        <taxon>Micromonosporaceae</taxon>
        <taxon>Allocatelliglobosispora</taxon>
    </lineage>
</organism>
<dbReference type="EMBL" id="JACHMN010000002">
    <property type="protein sequence ID" value="MBB5868353.1"/>
    <property type="molecule type" value="Genomic_DNA"/>
</dbReference>
<dbReference type="InterPro" id="IPR023213">
    <property type="entry name" value="CAT-like_dom_sf"/>
</dbReference>
<dbReference type="FunFam" id="3.40.50.980:FF:000001">
    <property type="entry name" value="Non-ribosomal peptide synthetase"/>
    <property type="match status" value="1"/>
</dbReference>
<dbReference type="Gene3D" id="3.30.300.30">
    <property type="match status" value="2"/>
</dbReference>
<dbReference type="PANTHER" id="PTHR45527">
    <property type="entry name" value="NONRIBOSOMAL PEPTIDE SYNTHETASE"/>
    <property type="match status" value="1"/>
</dbReference>
<dbReference type="Gene3D" id="3.30.559.30">
    <property type="entry name" value="Nonribosomal peptide synthetase, condensation domain"/>
    <property type="match status" value="1"/>
</dbReference>
<dbReference type="FunFam" id="3.40.50.12780:FF:000012">
    <property type="entry name" value="Non-ribosomal peptide synthetase"/>
    <property type="match status" value="1"/>
</dbReference>
<dbReference type="Pfam" id="PF00668">
    <property type="entry name" value="Condensation"/>
    <property type="match status" value="1"/>
</dbReference>
<dbReference type="InterPro" id="IPR010060">
    <property type="entry name" value="NRPS_synth"/>
</dbReference>
<dbReference type="Gene3D" id="3.40.50.980">
    <property type="match status" value="2"/>
</dbReference>
<feature type="domain" description="Carrier" evidence="6">
    <location>
        <begin position="915"/>
        <end position="989"/>
    </location>
</feature>
<dbReference type="InterPro" id="IPR010071">
    <property type="entry name" value="AA_adenyl_dom"/>
</dbReference>
<dbReference type="NCBIfam" id="TIGR01720">
    <property type="entry name" value="NRPS-para261"/>
    <property type="match status" value="1"/>
</dbReference>
<dbReference type="FunFam" id="1.10.1200.10:FF:000005">
    <property type="entry name" value="Nonribosomal peptide synthetase 1"/>
    <property type="match status" value="1"/>
</dbReference>
<dbReference type="GO" id="GO:0031177">
    <property type="term" value="F:phosphopantetheine binding"/>
    <property type="evidence" value="ECO:0007669"/>
    <property type="project" value="InterPro"/>
</dbReference>
<dbReference type="PANTHER" id="PTHR45527:SF1">
    <property type="entry name" value="FATTY ACID SYNTHASE"/>
    <property type="match status" value="1"/>
</dbReference>
<keyword evidence="4" id="KW-0677">Repeat</keyword>
<dbReference type="InterPro" id="IPR009081">
    <property type="entry name" value="PP-bd_ACP"/>
</dbReference>